<reference evidence="2 3" key="1">
    <citation type="submission" date="2019-01" db="EMBL/GenBank/DDBJ databases">
        <title>Sequencing of cultivated peanut Arachis hypogaea provides insights into genome evolution and oil improvement.</title>
        <authorList>
            <person name="Chen X."/>
        </authorList>
    </citation>
    <scope>NUCLEOTIDE SEQUENCE [LARGE SCALE GENOMIC DNA]</scope>
    <source>
        <strain evidence="3">cv. Fuhuasheng</strain>
        <tissue evidence="2">Leaves</tissue>
    </source>
</reference>
<evidence type="ECO:0000256" key="1">
    <source>
        <dbReference type="SAM" id="MobiDB-lite"/>
    </source>
</evidence>
<name>A0A444WNP1_ARAHY</name>
<accession>A0A444WNP1</accession>
<dbReference type="InterPro" id="IPR012438">
    <property type="entry name" value="DUF1639"/>
</dbReference>
<feature type="region of interest" description="Disordered" evidence="1">
    <location>
        <begin position="1"/>
        <end position="26"/>
    </location>
</feature>
<feature type="compositionally biased region" description="Polar residues" evidence="1">
    <location>
        <begin position="64"/>
        <end position="76"/>
    </location>
</feature>
<feature type="compositionally biased region" description="Pro residues" evidence="1">
    <location>
        <begin position="1"/>
        <end position="14"/>
    </location>
</feature>
<proteinExistence type="predicted"/>
<dbReference type="STRING" id="3818.A0A444WNP1"/>
<dbReference type="Gramene" id="arahy.Tifrunner.gnm2.ann2.Ah04g086000.1">
    <property type="protein sequence ID" value="arahy.Tifrunner.gnm2.ann2.Ah04g086000.1-CDS"/>
    <property type="gene ID" value="arahy.Tifrunner.gnm2.ann2.Ah04g086000"/>
</dbReference>
<comment type="caution">
    <text evidence="2">The sequence shown here is derived from an EMBL/GenBank/DDBJ whole genome shotgun (WGS) entry which is preliminary data.</text>
</comment>
<dbReference type="AlphaFoldDB" id="A0A444WNP1"/>
<protein>
    <recommendedName>
        <fullName evidence="4">DUF1639 family protein</fullName>
    </recommendedName>
</protein>
<feature type="region of interest" description="Disordered" evidence="1">
    <location>
        <begin position="56"/>
        <end position="97"/>
    </location>
</feature>
<dbReference type="PANTHER" id="PTHR33130:SF43">
    <property type="entry name" value="OS01G0688600 PROTEIN"/>
    <property type="match status" value="1"/>
</dbReference>
<dbReference type="PANTHER" id="PTHR33130">
    <property type="entry name" value="PUTATIVE (DUF1639)-RELATED"/>
    <property type="match status" value="1"/>
</dbReference>
<dbReference type="EMBL" id="SDMP01000026">
    <property type="protein sequence ID" value="RYQ79137.1"/>
    <property type="molecule type" value="Genomic_DNA"/>
</dbReference>
<keyword evidence="3" id="KW-1185">Reference proteome</keyword>
<dbReference type="Proteomes" id="UP000289738">
    <property type="component" value="Unassembled WGS sequence"/>
</dbReference>
<organism evidence="2 3">
    <name type="scientific">Arachis hypogaea</name>
    <name type="common">Peanut</name>
    <dbReference type="NCBI Taxonomy" id="3818"/>
    <lineage>
        <taxon>Eukaryota</taxon>
        <taxon>Viridiplantae</taxon>
        <taxon>Streptophyta</taxon>
        <taxon>Embryophyta</taxon>
        <taxon>Tracheophyta</taxon>
        <taxon>Spermatophyta</taxon>
        <taxon>Magnoliopsida</taxon>
        <taxon>eudicotyledons</taxon>
        <taxon>Gunneridae</taxon>
        <taxon>Pentapetalae</taxon>
        <taxon>rosids</taxon>
        <taxon>fabids</taxon>
        <taxon>Fabales</taxon>
        <taxon>Fabaceae</taxon>
        <taxon>Papilionoideae</taxon>
        <taxon>50 kb inversion clade</taxon>
        <taxon>dalbergioids sensu lato</taxon>
        <taxon>Dalbergieae</taxon>
        <taxon>Pterocarpus clade</taxon>
        <taxon>Arachis</taxon>
    </lineage>
</organism>
<evidence type="ECO:0008006" key="4">
    <source>
        <dbReference type="Google" id="ProtNLM"/>
    </source>
</evidence>
<gene>
    <name evidence="2" type="ORF">Ahy_Scaffold6g107841</name>
</gene>
<evidence type="ECO:0000313" key="2">
    <source>
        <dbReference type="EMBL" id="RYQ79137.1"/>
    </source>
</evidence>
<dbReference type="Pfam" id="PF07797">
    <property type="entry name" value="DUF1639"/>
    <property type="match status" value="1"/>
</dbReference>
<evidence type="ECO:0000313" key="3">
    <source>
        <dbReference type="Proteomes" id="UP000289738"/>
    </source>
</evidence>
<sequence length="248" mass="27717">MTKPPVSPDLPPPNLTATDEETTRCNTANRPRKLIIKCGHRMVGCTTDKDVINANTTGRDDSGTGLQQSPLEPTLNSKRRKKNNAEPKGYQSHAPWIAPSLPPTLLHDLTVTREKLMHDFKTSLEGNFSKEDNHKPLAPTPPVATAAIAERSPNGLKINESICDDTAENVWKGRTRSRSCNKKERPPFRFALTESEIEEDFLKMTMNGNRPPPKQKKQPRNLQKQLDDLVPGFGLTEVKADLYNVSKF</sequence>